<dbReference type="InterPro" id="IPR036163">
    <property type="entry name" value="HMA_dom_sf"/>
</dbReference>
<dbReference type="InterPro" id="IPR006121">
    <property type="entry name" value="HMA_dom"/>
</dbReference>
<evidence type="ECO:0000313" key="3">
    <source>
        <dbReference type="Proteomes" id="UP000386847"/>
    </source>
</evidence>
<organism evidence="2 3">
    <name type="scientific">Raineyella fluvialis</name>
    <dbReference type="NCBI Taxonomy" id="2662261"/>
    <lineage>
        <taxon>Bacteria</taxon>
        <taxon>Bacillati</taxon>
        <taxon>Actinomycetota</taxon>
        <taxon>Actinomycetes</taxon>
        <taxon>Propionibacteriales</taxon>
        <taxon>Propionibacteriaceae</taxon>
        <taxon>Raineyella</taxon>
    </lineage>
</organism>
<dbReference type="PROSITE" id="PS50846">
    <property type="entry name" value="HMA_2"/>
    <property type="match status" value="1"/>
</dbReference>
<gene>
    <name evidence="2" type="ORF">Rai3103_05180</name>
</gene>
<dbReference type="Gene3D" id="3.30.70.100">
    <property type="match status" value="1"/>
</dbReference>
<evidence type="ECO:0000259" key="1">
    <source>
        <dbReference type="PROSITE" id="PS50846"/>
    </source>
</evidence>
<evidence type="ECO:0000313" key="2">
    <source>
        <dbReference type="EMBL" id="QGF23153.1"/>
    </source>
</evidence>
<dbReference type="KEGG" id="rain:Rai3103_05180"/>
<dbReference type="Proteomes" id="UP000386847">
    <property type="component" value="Chromosome"/>
</dbReference>
<keyword evidence="3" id="KW-1185">Reference proteome</keyword>
<sequence>MSTTTEYQVSGMTCHHCEMSVSEEVGEIPGVESVEVSHSTGRLVITSAAPIDPAAVTAAVEEAGYQVVDAA</sequence>
<dbReference type="Pfam" id="PF00403">
    <property type="entry name" value="HMA"/>
    <property type="match status" value="1"/>
</dbReference>
<protein>
    <submittedName>
        <fullName evidence="2">Heavy metal transporter</fullName>
    </submittedName>
</protein>
<feature type="domain" description="HMA" evidence="1">
    <location>
        <begin position="3"/>
        <end position="68"/>
    </location>
</feature>
<dbReference type="GO" id="GO:0046872">
    <property type="term" value="F:metal ion binding"/>
    <property type="evidence" value="ECO:0007669"/>
    <property type="project" value="InterPro"/>
</dbReference>
<reference evidence="2 3" key="1">
    <citation type="submission" date="2019-10" db="EMBL/GenBank/DDBJ databases">
        <title>Genomic analysis of Raineyella sp. CBA3103.</title>
        <authorList>
            <person name="Roh S.W."/>
        </authorList>
    </citation>
    <scope>NUCLEOTIDE SEQUENCE [LARGE SCALE GENOMIC DNA]</scope>
    <source>
        <strain evidence="2 3">CBA3103</strain>
    </source>
</reference>
<name>A0A5Q2FDH9_9ACTN</name>
<dbReference type="AlphaFoldDB" id="A0A5Q2FDH9"/>
<accession>A0A5Q2FDH9</accession>
<dbReference type="CDD" id="cd00371">
    <property type="entry name" value="HMA"/>
    <property type="match status" value="1"/>
</dbReference>
<proteinExistence type="predicted"/>
<dbReference type="RefSeq" id="WP_153571680.1">
    <property type="nucleotide sequence ID" value="NZ_CP045725.1"/>
</dbReference>
<dbReference type="EMBL" id="CP045725">
    <property type="protein sequence ID" value="QGF23153.1"/>
    <property type="molecule type" value="Genomic_DNA"/>
</dbReference>
<dbReference type="SUPFAM" id="SSF55008">
    <property type="entry name" value="HMA, heavy metal-associated domain"/>
    <property type="match status" value="1"/>
</dbReference>